<name>X0TFG3_9ZZZZ</name>
<reference evidence="2" key="1">
    <citation type="journal article" date="2014" name="Front. Microbiol.">
        <title>High frequency of phylogenetically diverse reductive dehalogenase-homologous genes in deep subseafloor sedimentary metagenomes.</title>
        <authorList>
            <person name="Kawai M."/>
            <person name="Futagami T."/>
            <person name="Toyoda A."/>
            <person name="Takaki Y."/>
            <person name="Nishi S."/>
            <person name="Hori S."/>
            <person name="Arai W."/>
            <person name="Tsubouchi T."/>
            <person name="Morono Y."/>
            <person name="Uchiyama I."/>
            <person name="Ito T."/>
            <person name="Fujiyama A."/>
            <person name="Inagaki F."/>
            <person name="Takami H."/>
        </authorList>
    </citation>
    <scope>NUCLEOTIDE SEQUENCE</scope>
    <source>
        <strain evidence="2">Expedition CK06-06</strain>
    </source>
</reference>
<protein>
    <recommendedName>
        <fullName evidence="1">ABC toxin N-terminal domain-containing protein</fullName>
    </recommendedName>
</protein>
<accession>X0TFG3</accession>
<dbReference type="InterPro" id="IPR046839">
    <property type="entry name" value="ABC_toxin_N"/>
</dbReference>
<dbReference type="EMBL" id="BARS01011621">
    <property type="protein sequence ID" value="GAF91934.1"/>
    <property type="molecule type" value="Genomic_DNA"/>
</dbReference>
<organism evidence="2">
    <name type="scientific">marine sediment metagenome</name>
    <dbReference type="NCBI Taxonomy" id="412755"/>
    <lineage>
        <taxon>unclassified sequences</taxon>
        <taxon>metagenomes</taxon>
        <taxon>ecological metagenomes</taxon>
    </lineage>
</organism>
<feature type="non-terminal residue" evidence="2">
    <location>
        <position position="261"/>
    </location>
</feature>
<evidence type="ECO:0000313" key="2">
    <source>
        <dbReference type="EMBL" id="GAF91934.1"/>
    </source>
</evidence>
<proteinExistence type="predicted"/>
<dbReference type="Pfam" id="PF20220">
    <property type="entry name" value="ABC_toxin_N"/>
    <property type="match status" value="1"/>
</dbReference>
<feature type="domain" description="ABC toxin N-terminal" evidence="1">
    <location>
        <begin position="191"/>
        <end position="257"/>
    </location>
</feature>
<comment type="caution">
    <text evidence="2">The sequence shown here is derived from an EMBL/GenBank/DDBJ whole genome shotgun (WGS) entry which is preliminary data.</text>
</comment>
<feature type="non-terminal residue" evidence="2">
    <location>
        <position position="1"/>
    </location>
</feature>
<evidence type="ECO:0000259" key="1">
    <source>
        <dbReference type="Pfam" id="PF20220"/>
    </source>
</evidence>
<gene>
    <name evidence="2" type="ORF">S01H1_21068</name>
</gene>
<sequence>TRAELVTALDFADESELNQLFNENAETVCRELGAKLGIAAADVEATYNLHNWDRTAATLRNVYRFASLARQVGMGPDELYALLVELGLEPGNISSYVRFCALAAAPGHLFELLQETELSFINVNSYARVAWLRRIDRLAASLGVSIEELSQLDLWEHDVAAEDVDEILLPILRSQYETSQLEKELEKPNQRIWEQTRNALRAYALAKSGSAGIPTVKALSDELLIDLETSPRLTTTEAQQAVESVQAFVLRVRTGQEDVPG</sequence>
<dbReference type="AlphaFoldDB" id="X0TFG3"/>